<dbReference type="Gene3D" id="3.30.40.10">
    <property type="entry name" value="Zinc/RING finger domain, C3HC4 (zinc finger)"/>
    <property type="match status" value="1"/>
</dbReference>
<dbReference type="GO" id="GO:0008270">
    <property type="term" value="F:zinc ion binding"/>
    <property type="evidence" value="ECO:0007669"/>
    <property type="project" value="UniProtKB-KW"/>
</dbReference>
<organism evidence="5 6">
    <name type="scientific">Spirobacillus cienkowskii</name>
    <dbReference type="NCBI Taxonomy" id="495820"/>
    <lineage>
        <taxon>Bacteria</taxon>
        <taxon>Pseudomonadati</taxon>
        <taxon>Bdellovibrionota</taxon>
        <taxon>Oligoflexia</taxon>
        <taxon>Silvanigrellales</taxon>
        <taxon>Spirobacillus</taxon>
    </lineage>
</organism>
<proteinExistence type="predicted"/>
<feature type="domain" description="FYVE-type" evidence="4">
    <location>
        <begin position="223"/>
        <end position="287"/>
    </location>
</feature>
<gene>
    <name evidence="5" type="ORF">DCC88_02900</name>
</gene>
<dbReference type="PROSITE" id="PS50178">
    <property type="entry name" value="ZF_FYVE"/>
    <property type="match status" value="1"/>
</dbReference>
<dbReference type="InterPro" id="IPR017455">
    <property type="entry name" value="Znf_FYVE-rel"/>
</dbReference>
<dbReference type="CDD" id="cd00065">
    <property type="entry name" value="FYVE_like_SF"/>
    <property type="match status" value="1"/>
</dbReference>
<dbReference type="SUPFAM" id="SSF57903">
    <property type="entry name" value="FYVE/PHD zinc finger"/>
    <property type="match status" value="1"/>
</dbReference>
<keyword evidence="3" id="KW-0862">Zinc</keyword>
<dbReference type="InterPro" id="IPR000306">
    <property type="entry name" value="Znf_FYVE"/>
</dbReference>
<keyword evidence="6" id="KW-1185">Reference proteome</keyword>
<evidence type="ECO:0000256" key="2">
    <source>
        <dbReference type="ARBA" id="ARBA00022771"/>
    </source>
</evidence>
<evidence type="ECO:0000256" key="1">
    <source>
        <dbReference type="ARBA" id="ARBA00022723"/>
    </source>
</evidence>
<keyword evidence="2" id="KW-0863">Zinc-finger</keyword>
<dbReference type="AlphaFoldDB" id="A0A369KYS1"/>
<dbReference type="Pfam" id="PF01363">
    <property type="entry name" value="FYVE"/>
    <property type="match status" value="1"/>
</dbReference>
<evidence type="ECO:0000313" key="5">
    <source>
        <dbReference type="EMBL" id="RDB36874.1"/>
    </source>
</evidence>
<reference evidence="5" key="1">
    <citation type="submission" date="2018-04" db="EMBL/GenBank/DDBJ databases">
        <title>Draft genome sequence of the Candidatus Spirobacillus cienkowskii, a pathogen of freshwater Daphnia species, reconstructed from hemolymph metagenomic reads.</title>
        <authorList>
            <person name="Bresciani L."/>
            <person name="Lemos L.N."/>
            <person name="Wale N."/>
            <person name="Lin J.Y."/>
            <person name="Fernandes G.R."/>
            <person name="Duffy M.A."/>
            <person name="Rodrigues J.M."/>
        </authorList>
    </citation>
    <scope>NUCLEOTIDE SEQUENCE [LARGE SCALE GENOMIC DNA]</scope>
    <source>
        <strain evidence="5">Binning01</strain>
    </source>
</reference>
<evidence type="ECO:0000256" key="3">
    <source>
        <dbReference type="ARBA" id="ARBA00022833"/>
    </source>
</evidence>
<keyword evidence="1" id="KW-0479">Metal-binding</keyword>
<sequence>MRYNIIKKPLNFLDNKAAKYYFEHKRIAPSFFHLAGYLPEASSVNVDFSSGLDGVFTREVTECVIVGLIHKNKSTKKITRITMMHQSGGLSFEGILKNIDHLIINNLFERSNEILKIYILMTNGSTPQYRLIDNMDEIYSSRYKNYIEKEIELYESILTVSYNGYCLLRVDNNEIMAAEFNKDFNTNNYFVPITCLHNKTRRFDNTSDLYEYLKTGKYWIKKSKDLSNCMICNSPFFYASLNVLYKARNHCRVCGIIVCKNCIKFKKIQKSLFKDDIIEKENNYKVCIRH</sequence>
<comment type="caution">
    <text evidence="5">The sequence shown here is derived from an EMBL/GenBank/DDBJ whole genome shotgun (WGS) entry which is preliminary data.</text>
</comment>
<evidence type="ECO:0000313" key="6">
    <source>
        <dbReference type="Proteomes" id="UP000253934"/>
    </source>
</evidence>
<evidence type="ECO:0000259" key="4">
    <source>
        <dbReference type="PROSITE" id="PS50178"/>
    </source>
</evidence>
<dbReference type="EMBL" id="QOVW01000020">
    <property type="protein sequence ID" value="RDB36874.1"/>
    <property type="molecule type" value="Genomic_DNA"/>
</dbReference>
<accession>A0A369KYS1</accession>
<dbReference type="InterPro" id="IPR013083">
    <property type="entry name" value="Znf_RING/FYVE/PHD"/>
</dbReference>
<dbReference type="InterPro" id="IPR011011">
    <property type="entry name" value="Znf_FYVE_PHD"/>
</dbReference>
<name>A0A369KYS1_9BACT</name>
<protein>
    <recommendedName>
        <fullName evidence="4">FYVE-type domain-containing protein</fullName>
    </recommendedName>
</protein>
<dbReference type="Proteomes" id="UP000253934">
    <property type="component" value="Unassembled WGS sequence"/>
</dbReference>